<dbReference type="GO" id="GO:0016491">
    <property type="term" value="F:oxidoreductase activity"/>
    <property type="evidence" value="ECO:0007669"/>
    <property type="project" value="UniProtKB-KW"/>
</dbReference>
<dbReference type="Gene3D" id="3.10.20.30">
    <property type="match status" value="1"/>
</dbReference>
<dbReference type="InterPro" id="IPR051452">
    <property type="entry name" value="Diverse_Oxidoreductases"/>
</dbReference>
<dbReference type="PROSITE" id="PS51085">
    <property type="entry name" value="2FE2S_FER_2"/>
    <property type="match status" value="1"/>
</dbReference>
<organism evidence="7">
    <name type="scientific">Bradyrhizobium septentrionale</name>
    <dbReference type="NCBI Taxonomy" id="1404411"/>
    <lineage>
        <taxon>Bacteria</taxon>
        <taxon>Pseudomonadati</taxon>
        <taxon>Pseudomonadota</taxon>
        <taxon>Alphaproteobacteria</taxon>
        <taxon>Hyphomicrobiales</taxon>
        <taxon>Nitrobacteraceae</taxon>
        <taxon>Bradyrhizobium</taxon>
    </lineage>
</organism>
<reference evidence="8" key="2">
    <citation type="journal article" date="2021" name="Int. J. Syst. Evol. Microbiol.">
        <title>Bradyrhizobium septentrionale sp. nov. (sv. septentrionale) and Bradyrhizobium quebecense sp. nov. (sv. septentrionale) associated with legumes native to Canada possess rearranged symbiosis genes and numerous insertion sequences.</title>
        <authorList>
            <person name="Bromfield E.S.P."/>
            <person name="Cloutier S."/>
        </authorList>
    </citation>
    <scope>NUCLEOTIDE SEQUENCE</scope>
    <source>
        <strain evidence="8">5S5</strain>
    </source>
</reference>
<evidence type="ECO:0000256" key="4">
    <source>
        <dbReference type="ARBA" id="ARBA00023004"/>
    </source>
</evidence>
<dbReference type="RefSeq" id="WP_166206105.1">
    <property type="nucleotide sequence ID" value="NZ_CP088285.1"/>
</dbReference>
<accession>A0A973W350</accession>
<dbReference type="InterPro" id="IPR036010">
    <property type="entry name" value="2Fe-2S_ferredoxin-like_sf"/>
</dbReference>
<dbReference type="PANTHER" id="PTHR44379">
    <property type="entry name" value="OXIDOREDUCTASE WITH IRON-SULFUR SUBUNIT"/>
    <property type="match status" value="1"/>
</dbReference>
<evidence type="ECO:0000313" key="7">
    <source>
        <dbReference type="EMBL" id="NVI46718.1"/>
    </source>
</evidence>
<proteinExistence type="predicted"/>
<evidence type="ECO:0000313" key="8">
    <source>
        <dbReference type="EMBL" id="WXC83433.1"/>
    </source>
</evidence>
<keyword evidence="1" id="KW-0001">2Fe-2S</keyword>
<dbReference type="AlphaFoldDB" id="A0A973W350"/>
<reference evidence="8" key="3">
    <citation type="submission" date="2024-03" db="EMBL/GenBank/DDBJ databases">
        <authorList>
            <person name="Bromfield E.S.P."/>
            <person name="Cloutier S."/>
        </authorList>
    </citation>
    <scope>NUCLEOTIDE SEQUENCE</scope>
    <source>
        <strain evidence="8">5S5</strain>
    </source>
</reference>
<keyword evidence="9" id="KW-1185">Reference proteome</keyword>
<dbReference type="EMBL" id="CP147711">
    <property type="protein sequence ID" value="WXC83433.1"/>
    <property type="molecule type" value="Genomic_DNA"/>
</dbReference>
<feature type="domain" description="2Fe-2S ferredoxin-type" evidence="6">
    <location>
        <begin position="1"/>
        <end position="77"/>
    </location>
</feature>
<gene>
    <name evidence="7" type="ORF">HAP48_027905</name>
    <name evidence="8" type="ORF">WDK88_18560</name>
</gene>
<dbReference type="InterPro" id="IPR006058">
    <property type="entry name" value="2Fe2S_fd_BS"/>
</dbReference>
<evidence type="ECO:0000256" key="1">
    <source>
        <dbReference type="ARBA" id="ARBA00022714"/>
    </source>
</evidence>
<keyword evidence="2" id="KW-0479">Metal-binding</keyword>
<dbReference type="InterPro" id="IPR001041">
    <property type="entry name" value="2Fe-2S_ferredoxin-type"/>
</dbReference>
<dbReference type="PANTHER" id="PTHR44379:SF5">
    <property type="entry name" value="OXIDOREDUCTASE WITH IRON-SULFUR SUBUNIT"/>
    <property type="match status" value="1"/>
</dbReference>
<evidence type="ECO:0000256" key="2">
    <source>
        <dbReference type="ARBA" id="ARBA00022723"/>
    </source>
</evidence>
<reference evidence="7" key="1">
    <citation type="submission" date="2020-06" db="EMBL/GenBank/DDBJ databases">
        <title>Whole Genome Sequence of Bradyrhizobium sp. Strain 1S1.</title>
        <authorList>
            <person name="Bromfield E.S.P."/>
            <person name="Cloutier S."/>
        </authorList>
    </citation>
    <scope>NUCLEOTIDE SEQUENCE [LARGE SCALE GENOMIC DNA]</scope>
    <source>
        <strain evidence="7">1S1</strain>
    </source>
</reference>
<dbReference type="Pfam" id="PF00111">
    <property type="entry name" value="Fer2"/>
    <property type="match status" value="1"/>
</dbReference>
<dbReference type="PROSITE" id="PS00197">
    <property type="entry name" value="2FE2S_FER_1"/>
    <property type="match status" value="1"/>
</dbReference>
<dbReference type="Proteomes" id="UP001432046">
    <property type="component" value="Chromosome"/>
</dbReference>
<dbReference type="InterPro" id="IPR012675">
    <property type="entry name" value="Beta-grasp_dom_sf"/>
</dbReference>
<sequence>MVFTLSVNGDRLASTADPVTPLVDVLREEFHLTGAKPVCREGFCGACMVLVDGKPAPSCLMPVALAADCEIRTVEGLAGGGTLNPIQQALETCDAVQCGMCFPGMVVTLTHLLTTTSGATRDDIRAALTGNICRCTGYERIIDAAVLALAAT</sequence>
<dbReference type="Gene3D" id="1.10.150.120">
    <property type="entry name" value="[2Fe-2S]-binding domain"/>
    <property type="match status" value="1"/>
</dbReference>
<dbReference type="InterPro" id="IPR036884">
    <property type="entry name" value="2Fe-2S-bd_dom_sf"/>
</dbReference>
<evidence type="ECO:0000256" key="5">
    <source>
        <dbReference type="ARBA" id="ARBA00023014"/>
    </source>
</evidence>
<evidence type="ECO:0000313" key="9">
    <source>
        <dbReference type="Proteomes" id="UP001432046"/>
    </source>
</evidence>
<keyword evidence="4" id="KW-0408">Iron</keyword>
<name>A0A973W350_9BRAD</name>
<keyword evidence="5" id="KW-0411">Iron-sulfur</keyword>
<dbReference type="InterPro" id="IPR002888">
    <property type="entry name" value="2Fe-2S-bd"/>
</dbReference>
<evidence type="ECO:0000259" key="6">
    <source>
        <dbReference type="PROSITE" id="PS51085"/>
    </source>
</evidence>
<dbReference type="SUPFAM" id="SSF47741">
    <property type="entry name" value="CO dehydrogenase ISP C-domain like"/>
    <property type="match status" value="1"/>
</dbReference>
<dbReference type="Pfam" id="PF01799">
    <property type="entry name" value="Fer2_2"/>
    <property type="match status" value="1"/>
</dbReference>
<dbReference type="GO" id="GO:0051537">
    <property type="term" value="F:2 iron, 2 sulfur cluster binding"/>
    <property type="evidence" value="ECO:0007669"/>
    <property type="project" value="UniProtKB-KW"/>
</dbReference>
<dbReference type="GO" id="GO:0046872">
    <property type="term" value="F:metal ion binding"/>
    <property type="evidence" value="ECO:0007669"/>
    <property type="project" value="UniProtKB-KW"/>
</dbReference>
<keyword evidence="3" id="KW-0560">Oxidoreductase</keyword>
<evidence type="ECO:0000256" key="3">
    <source>
        <dbReference type="ARBA" id="ARBA00023002"/>
    </source>
</evidence>
<dbReference type="EMBL" id="JAAOLE020000001">
    <property type="protein sequence ID" value="NVI46718.1"/>
    <property type="molecule type" value="Genomic_DNA"/>
</dbReference>
<dbReference type="SUPFAM" id="SSF54292">
    <property type="entry name" value="2Fe-2S ferredoxin-like"/>
    <property type="match status" value="1"/>
</dbReference>
<protein>
    <submittedName>
        <fullName evidence="7">(2Fe-2S)-binding protein</fullName>
    </submittedName>
</protein>